<sequence length="433" mass="47782">MSFLLKQAEGFLDAVDKRAKDVSTKQHRRFSDVGSGTHKPNGSSNPQTGAHGEFERIFRTAQQHSERSEGGATSAEPSGERRLTRLVAVVEQLKRRLETMRGENEQLEGMLHAADLKAADAATRAQRLEGLLAEAQLAASASAAEHAALMAGTQAEVEQLRQAAGHAQELQQELQESYASLQNQHRLLVNTREESEGQLVEGLRRRLDAAEAQLEGERAGQATTQRTFAAREAQLEANLTESSQALASMQRELDGRVQQLDTLSDHVRAQDAELAALRLQLSHTPRGQQSAGINQQQQVDSLRAQVHHERDRPDLQRQFKEVTDLLYQKQAQLEEMAASKAVQQMTFERELSAARHEAERSLRGSRKQSAMHAALLSEGDLIVPMEAMGDAYYRLSHHKRFGHAFKAAAKALDSTSAASVTFLKSHANSLVDD</sequence>
<comment type="subcellular location">
    <subcellularLocation>
        <location evidence="1">Golgi apparatus membrane</location>
        <topology evidence="1">Single-pass membrane protein</topology>
    </subcellularLocation>
</comment>
<feature type="region of interest" description="Disordered" evidence="8">
    <location>
        <begin position="283"/>
        <end position="312"/>
    </location>
</feature>
<feature type="region of interest" description="Disordered" evidence="8">
    <location>
        <begin position="16"/>
        <end position="83"/>
    </location>
</feature>
<dbReference type="GO" id="GO:0000139">
    <property type="term" value="C:Golgi membrane"/>
    <property type="evidence" value="ECO:0007669"/>
    <property type="project" value="UniProtKB-SubCell"/>
</dbReference>
<keyword evidence="2" id="KW-0812">Transmembrane</keyword>
<dbReference type="EMBL" id="JALJOQ010000075">
    <property type="protein sequence ID" value="KAK9801870.1"/>
    <property type="molecule type" value="Genomic_DNA"/>
</dbReference>
<reference evidence="9 10" key="1">
    <citation type="journal article" date="2024" name="Nat. Commun.">
        <title>Phylogenomics reveals the evolutionary origins of lichenization in chlorophyte algae.</title>
        <authorList>
            <person name="Puginier C."/>
            <person name="Libourel C."/>
            <person name="Otte J."/>
            <person name="Skaloud P."/>
            <person name="Haon M."/>
            <person name="Grisel S."/>
            <person name="Petersen M."/>
            <person name="Berrin J.G."/>
            <person name="Delaux P.M."/>
            <person name="Dal Grande F."/>
            <person name="Keller J."/>
        </authorList>
    </citation>
    <scope>NUCLEOTIDE SEQUENCE [LARGE SCALE GENOMIC DNA]</scope>
    <source>
        <strain evidence="9 10">SAG 2036</strain>
    </source>
</reference>
<feature type="compositionally biased region" description="Low complexity" evidence="8">
    <location>
        <begin position="288"/>
        <end position="298"/>
    </location>
</feature>
<evidence type="ECO:0000256" key="1">
    <source>
        <dbReference type="ARBA" id="ARBA00004194"/>
    </source>
</evidence>
<dbReference type="GO" id="GO:0000301">
    <property type="term" value="P:retrograde transport, vesicle recycling within Golgi"/>
    <property type="evidence" value="ECO:0007669"/>
    <property type="project" value="TreeGrafter"/>
</dbReference>
<evidence type="ECO:0000256" key="5">
    <source>
        <dbReference type="ARBA" id="ARBA00023054"/>
    </source>
</evidence>
<evidence type="ECO:0000256" key="7">
    <source>
        <dbReference type="SAM" id="Coils"/>
    </source>
</evidence>
<keyword evidence="6" id="KW-0472">Membrane</keyword>
<dbReference type="InterPro" id="IPR019177">
    <property type="entry name" value="Golgin_subfamily_A_member_5"/>
</dbReference>
<comment type="caution">
    <text evidence="9">The sequence shown here is derived from an EMBL/GenBank/DDBJ whole genome shotgun (WGS) entry which is preliminary data.</text>
</comment>
<evidence type="ECO:0000256" key="2">
    <source>
        <dbReference type="ARBA" id="ARBA00022692"/>
    </source>
</evidence>
<feature type="coiled-coil region" evidence="7">
    <location>
        <begin position="157"/>
        <end position="252"/>
    </location>
</feature>
<keyword evidence="5 7" id="KW-0175">Coiled coil</keyword>
<feature type="coiled-coil region" evidence="7">
    <location>
        <begin position="83"/>
        <end position="110"/>
    </location>
</feature>
<dbReference type="GO" id="GO:0031985">
    <property type="term" value="C:Golgi cisterna"/>
    <property type="evidence" value="ECO:0007669"/>
    <property type="project" value="TreeGrafter"/>
</dbReference>
<dbReference type="AlphaFoldDB" id="A0AAW1P2E7"/>
<protein>
    <submittedName>
        <fullName evidence="9">Uncharacterized protein</fullName>
    </submittedName>
</protein>
<dbReference type="GO" id="GO:0007030">
    <property type="term" value="P:Golgi organization"/>
    <property type="evidence" value="ECO:0007669"/>
    <property type="project" value="InterPro"/>
</dbReference>
<proteinExistence type="predicted"/>
<feature type="compositionally biased region" description="Basic and acidic residues" evidence="8">
    <location>
        <begin position="52"/>
        <end position="69"/>
    </location>
</feature>
<evidence type="ECO:0000256" key="8">
    <source>
        <dbReference type="SAM" id="MobiDB-lite"/>
    </source>
</evidence>
<keyword evidence="3" id="KW-1133">Transmembrane helix</keyword>
<dbReference type="PANTHER" id="PTHR13815:SF7">
    <property type="entry name" value="GOLGIN SUBFAMILY A MEMBER 5"/>
    <property type="match status" value="1"/>
</dbReference>
<evidence type="ECO:0000256" key="3">
    <source>
        <dbReference type="ARBA" id="ARBA00022989"/>
    </source>
</evidence>
<feature type="compositionally biased region" description="Polar residues" evidence="8">
    <location>
        <begin position="38"/>
        <end position="48"/>
    </location>
</feature>
<dbReference type="PANTHER" id="PTHR13815">
    <property type="entry name" value="GOLGIN-84"/>
    <property type="match status" value="1"/>
</dbReference>
<accession>A0AAW1P2E7</accession>
<keyword evidence="10" id="KW-1185">Reference proteome</keyword>
<dbReference type="Proteomes" id="UP001465755">
    <property type="component" value="Unassembled WGS sequence"/>
</dbReference>
<gene>
    <name evidence="9" type="ORF">WJX73_004805</name>
</gene>
<organism evidence="9 10">
    <name type="scientific">Symbiochloris irregularis</name>
    <dbReference type="NCBI Taxonomy" id="706552"/>
    <lineage>
        <taxon>Eukaryota</taxon>
        <taxon>Viridiplantae</taxon>
        <taxon>Chlorophyta</taxon>
        <taxon>core chlorophytes</taxon>
        <taxon>Trebouxiophyceae</taxon>
        <taxon>Trebouxiales</taxon>
        <taxon>Trebouxiaceae</taxon>
        <taxon>Symbiochloris</taxon>
    </lineage>
</organism>
<evidence type="ECO:0000313" key="10">
    <source>
        <dbReference type="Proteomes" id="UP001465755"/>
    </source>
</evidence>
<evidence type="ECO:0000256" key="4">
    <source>
        <dbReference type="ARBA" id="ARBA00023034"/>
    </source>
</evidence>
<keyword evidence="4" id="KW-0333">Golgi apparatus</keyword>
<evidence type="ECO:0000256" key="6">
    <source>
        <dbReference type="ARBA" id="ARBA00023136"/>
    </source>
</evidence>
<name>A0AAW1P2E7_9CHLO</name>
<evidence type="ECO:0000313" key="9">
    <source>
        <dbReference type="EMBL" id="KAK9801870.1"/>
    </source>
</evidence>